<dbReference type="OrthoDB" id="10377171at2759"/>
<dbReference type="EMBL" id="KN831199">
    <property type="protein sequence ID" value="KIK72131.1"/>
    <property type="molecule type" value="Genomic_DNA"/>
</dbReference>
<dbReference type="AlphaFoldDB" id="A0A0D0CN95"/>
<dbReference type="InParanoid" id="A0A0D0CN95"/>
<organism evidence="1 2">
    <name type="scientific">Paxillus rubicundulus Ve08.2h10</name>
    <dbReference type="NCBI Taxonomy" id="930991"/>
    <lineage>
        <taxon>Eukaryota</taxon>
        <taxon>Fungi</taxon>
        <taxon>Dikarya</taxon>
        <taxon>Basidiomycota</taxon>
        <taxon>Agaricomycotina</taxon>
        <taxon>Agaricomycetes</taxon>
        <taxon>Agaricomycetidae</taxon>
        <taxon>Boletales</taxon>
        <taxon>Paxilineae</taxon>
        <taxon>Paxillaceae</taxon>
        <taxon>Paxillus</taxon>
    </lineage>
</organism>
<sequence>MQAVICGGKGSDNIQAVHANVAGPAYDINMFLNPSGTSIQAAMCAGKGLDNIQAVHANVAGPAYHIDVGPPV</sequence>
<reference evidence="1 2" key="1">
    <citation type="submission" date="2014-04" db="EMBL/GenBank/DDBJ databases">
        <authorList>
            <consortium name="DOE Joint Genome Institute"/>
            <person name="Kuo A."/>
            <person name="Kohler A."/>
            <person name="Jargeat P."/>
            <person name="Nagy L.G."/>
            <person name="Floudas D."/>
            <person name="Copeland A."/>
            <person name="Barry K.W."/>
            <person name="Cichocki N."/>
            <person name="Veneault-Fourrey C."/>
            <person name="LaButti K."/>
            <person name="Lindquist E.A."/>
            <person name="Lipzen A."/>
            <person name="Lundell T."/>
            <person name="Morin E."/>
            <person name="Murat C."/>
            <person name="Sun H."/>
            <person name="Tunlid A."/>
            <person name="Henrissat B."/>
            <person name="Grigoriev I.V."/>
            <person name="Hibbett D.S."/>
            <person name="Martin F."/>
            <person name="Nordberg H.P."/>
            <person name="Cantor M.N."/>
            <person name="Hua S.X."/>
        </authorList>
    </citation>
    <scope>NUCLEOTIDE SEQUENCE [LARGE SCALE GENOMIC DNA]</scope>
    <source>
        <strain evidence="1 2">Ve08.2h10</strain>
    </source>
</reference>
<reference evidence="2" key="2">
    <citation type="submission" date="2015-01" db="EMBL/GenBank/DDBJ databases">
        <title>Evolutionary Origins and Diversification of the Mycorrhizal Mutualists.</title>
        <authorList>
            <consortium name="DOE Joint Genome Institute"/>
            <consortium name="Mycorrhizal Genomics Consortium"/>
            <person name="Kohler A."/>
            <person name="Kuo A."/>
            <person name="Nagy L.G."/>
            <person name="Floudas D."/>
            <person name="Copeland A."/>
            <person name="Barry K.W."/>
            <person name="Cichocki N."/>
            <person name="Veneault-Fourrey C."/>
            <person name="LaButti K."/>
            <person name="Lindquist E.A."/>
            <person name="Lipzen A."/>
            <person name="Lundell T."/>
            <person name="Morin E."/>
            <person name="Murat C."/>
            <person name="Riley R."/>
            <person name="Ohm R."/>
            <person name="Sun H."/>
            <person name="Tunlid A."/>
            <person name="Henrissat B."/>
            <person name="Grigoriev I.V."/>
            <person name="Hibbett D.S."/>
            <person name="Martin F."/>
        </authorList>
    </citation>
    <scope>NUCLEOTIDE SEQUENCE [LARGE SCALE GENOMIC DNA]</scope>
    <source>
        <strain evidence="2">Ve08.2h10</strain>
    </source>
</reference>
<evidence type="ECO:0000313" key="2">
    <source>
        <dbReference type="Proteomes" id="UP000054538"/>
    </source>
</evidence>
<dbReference type="Proteomes" id="UP000054538">
    <property type="component" value="Unassembled WGS sequence"/>
</dbReference>
<name>A0A0D0CN95_9AGAM</name>
<proteinExistence type="predicted"/>
<gene>
    <name evidence="1" type="ORF">PAXRUDRAFT_22361</name>
</gene>
<evidence type="ECO:0000313" key="1">
    <source>
        <dbReference type="EMBL" id="KIK72131.1"/>
    </source>
</evidence>
<protein>
    <submittedName>
        <fullName evidence="1">Uncharacterized protein</fullName>
    </submittedName>
</protein>
<accession>A0A0D0CN95</accession>
<dbReference type="HOGENOM" id="CLU_2722942_0_0_1"/>
<keyword evidence="2" id="KW-1185">Reference proteome</keyword>